<evidence type="ECO:0000313" key="3">
    <source>
        <dbReference type="Proteomes" id="UP001358586"/>
    </source>
</evidence>
<name>A0ABR0P8V0_GOSAR</name>
<dbReference type="Proteomes" id="UP001358586">
    <property type="component" value="Chromosome 7"/>
</dbReference>
<accession>A0ABR0P8V0</accession>
<gene>
    <name evidence="2" type="ORF">PVK06_022614</name>
</gene>
<keyword evidence="3" id="KW-1185">Reference proteome</keyword>
<evidence type="ECO:0000313" key="2">
    <source>
        <dbReference type="EMBL" id="KAK5817686.1"/>
    </source>
</evidence>
<proteinExistence type="predicted"/>
<comment type="caution">
    <text evidence="2">The sequence shown here is derived from an EMBL/GenBank/DDBJ whole genome shotgun (WGS) entry which is preliminary data.</text>
</comment>
<organism evidence="2 3">
    <name type="scientific">Gossypium arboreum</name>
    <name type="common">Tree cotton</name>
    <name type="synonym">Gossypium nanking</name>
    <dbReference type="NCBI Taxonomy" id="29729"/>
    <lineage>
        <taxon>Eukaryota</taxon>
        <taxon>Viridiplantae</taxon>
        <taxon>Streptophyta</taxon>
        <taxon>Embryophyta</taxon>
        <taxon>Tracheophyta</taxon>
        <taxon>Spermatophyta</taxon>
        <taxon>Magnoliopsida</taxon>
        <taxon>eudicotyledons</taxon>
        <taxon>Gunneridae</taxon>
        <taxon>Pentapetalae</taxon>
        <taxon>rosids</taxon>
        <taxon>malvids</taxon>
        <taxon>Malvales</taxon>
        <taxon>Malvaceae</taxon>
        <taxon>Malvoideae</taxon>
        <taxon>Gossypium</taxon>
    </lineage>
</organism>
<evidence type="ECO:0000256" key="1">
    <source>
        <dbReference type="SAM" id="MobiDB-lite"/>
    </source>
</evidence>
<dbReference type="EMBL" id="JARKNE010000007">
    <property type="protein sequence ID" value="KAK5817686.1"/>
    <property type="molecule type" value="Genomic_DNA"/>
</dbReference>
<feature type="region of interest" description="Disordered" evidence="1">
    <location>
        <begin position="48"/>
        <end position="89"/>
    </location>
</feature>
<protein>
    <submittedName>
        <fullName evidence="2">Uncharacterized protein</fullName>
    </submittedName>
</protein>
<reference evidence="2 3" key="1">
    <citation type="submission" date="2023-03" db="EMBL/GenBank/DDBJ databases">
        <title>WGS of Gossypium arboreum.</title>
        <authorList>
            <person name="Yu D."/>
        </authorList>
    </citation>
    <scope>NUCLEOTIDE SEQUENCE [LARGE SCALE GENOMIC DNA]</scope>
    <source>
        <tissue evidence="2">Leaf</tissue>
    </source>
</reference>
<sequence>MRGDSPCLSRTLGSFLDASTKMAPLELQYSNTLDDWVYDYTSFFNAPEGTPEVSPGNYQMPQQAARPHRRRHPERYTPAPRMSSGSTQF</sequence>